<dbReference type="EMBL" id="JACEFO010002479">
    <property type="protein sequence ID" value="KAF8658550.1"/>
    <property type="molecule type" value="Genomic_DNA"/>
</dbReference>
<evidence type="ECO:0000313" key="2">
    <source>
        <dbReference type="EMBL" id="KAF8658550.1"/>
    </source>
</evidence>
<feature type="compositionally biased region" description="Pro residues" evidence="1">
    <location>
        <begin position="20"/>
        <end position="30"/>
    </location>
</feature>
<organism evidence="2 3">
    <name type="scientific">Digitaria exilis</name>
    <dbReference type="NCBI Taxonomy" id="1010633"/>
    <lineage>
        <taxon>Eukaryota</taxon>
        <taxon>Viridiplantae</taxon>
        <taxon>Streptophyta</taxon>
        <taxon>Embryophyta</taxon>
        <taxon>Tracheophyta</taxon>
        <taxon>Spermatophyta</taxon>
        <taxon>Magnoliopsida</taxon>
        <taxon>Liliopsida</taxon>
        <taxon>Poales</taxon>
        <taxon>Poaceae</taxon>
        <taxon>PACMAD clade</taxon>
        <taxon>Panicoideae</taxon>
        <taxon>Panicodae</taxon>
        <taxon>Paniceae</taxon>
        <taxon>Anthephorinae</taxon>
        <taxon>Digitaria</taxon>
    </lineage>
</organism>
<gene>
    <name evidence="2" type="ORF">HU200_059010</name>
</gene>
<comment type="caution">
    <text evidence="2">The sequence shown here is derived from an EMBL/GenBank/DDBJ whole genome shotgun (WGS) entry which is preliminary data.</text>
</comment>
<name>A0A835AC52_9POAL</name>
<reference evidence="2" key="1">
    <citation type="submission" date="2020-07" db="EMBL/GenBank/DDBJ databases">
        <title>Genome sequence and genetic diversity analysis of an under-domesticated orphan crop, white fonio (Digitaria exilis).</title>
        <authorList>
            <person name="Bennetzen J.L."/>
            <person name="Chen S."/>
            <person name="Ma X."/>
            <person name="Wang X."/>
            <person name="Yssel A.E.J."/>
            <person name="Chaluvadi S.R."/>
            <person name="Johnson M."/>
            <person name="Gangashetty P."/>
            <person name="Hamidou F."/>
            <person name="Sanogo M.D."/>
            <person name="Zwaenepoel A."/>
            <person name="Wallace J."/>
            <person name="Van De Peer Y."/>
            <person name="Van Deynze A."/>
        </authorList>
    </citation>
    <scope>NUCLEOTIDE SEQUENCE</scope>
    <source>
        <tissue evidence="2">Leaves</tissue>
    </source>
</reference>
<dbReference type="Proteomes" id="UP000636709">
    <property type="component" value="Unassembled WGS sequence"/>
</dbReference>
<feature type="region of interest" description="Disordered" evidence="1">
    <location>
        <begin position="1"/>
        <end position="86"/>
    </location>
</feature>
<evidence type="ECO:0000313" key="3">
    <source>
        <dbReference type="Proteomes" id="UP000636709"/>
    </source>
</evidence>
<evidence type="ECO:0000256" key="1">
    <source>
        <dbReference type="SAM" id="MobiDB-lite"/>
    </source>
</evidence>
<accession>A0A835AC52</accession>
<feature type="compositionally biased region" description="Low complexity" evidence="1">
    <location>
        <begin position="34"/>
        <end position="46"/>
    </location>
</feature>
<protein>
    <submittedName>
        <fullName evidence="2">Uncharacterized protein</fullName>
    </submittedName>
</protein>
<dbReference type="AlphaFoldDB" id="A0A835AC52"/>
<feature type="compositionally biased region" description="Basic and acidic residues" evidence="1">
    <location>
        <begin position="47"/>
        <end position="69"/>
    </location>
</feature>
<proteinExistence type="predicted"/>
<keyword evidence="3" id="KW-1185">Reference proteome</keyword>
<feature type="compositionally biased region" description="Low complexity" evidence="1">
    <location>
        <begin position="77"/>
        <end position="86"/>
    </location>
</feature>
<sequence length="86" mass="9445">MNGGSEPELTNHALDQDPPRTSPPLSPTPTPHCRAPAPARGPAIRRGATERGEEWPREGVDPRRTAARERGRRQPRRPSSSPPLRS</sequence>